<sequence length="1236" mass="130047">MTESTARVPFGSELRRLRAQRGVSLAGLSRLVHYSKGYLSKIENGDKPVTMDVARRCDAALGAGGSLLALVDVVPRPRVGDRPVPPVDACPYRGLAPYGAADARWFFGRERATATLVARLADRVQRGGPLAVVAPSGAGKTSLLHAGLLPALTRGSLPAPGSAEWPVVAFTPTAHPVTELAGRVAEATGSSVPDVLAELAAGPQRFAAVLRDRPTGPAPAGSRLVLVVDQFEEVFTLCADDGARRTFVTSLCAAAGTGISRHDDPPALVVLGVRADHYASCLAHPPLVAALQQGHLPLGPMSTAELRSAIVEPARLAGLELEPGLVELILADLGEDGHPPDALPPLSHALWASWQRRDGRRLTMAGYQDAGGVPGALASTAETAYAGLATAERPLVRELMTQLVAVPEDGDPVRRRVPRGDLERFGGVLAALVSAGLVTVSGGEVEITHDAVLRGWPRLRDWIEDDRAGRLARRRLARDAVEWHAHGRDPDLLYRGARLATAREGTAADVLPPAEREFLDASLRRERGWRGGGQGRDRLWRRLVAALATLLVLALLAGALALRHRQRALDQRRLALSGELAAEASMLAGQPDAAMLLAVEAYHQAPTREARGALLSTQARLFAGRLAGHQGPVYGAAFSPDGGLLATASADHTVRLWDVVQRRQVGDFTGHTDAVVGVAFSPDGHLLASLGADHTVRLWEVASRRQVDTLPGAASRMTGVAWRPDGRALAVSGEDRVVRLWDVTAHRLLGALVGHADAVEAVAWSPDGRTLATAGADRTVRLWDVAGRGEIASLVGHPAAVYGVAWSPDGRTLASAGGDGAVRLWDVATRTPLANLTGHTGTVWSVAWSPDGTTLATAGDDQTARVWDVASRHQLVTLAGHTSAVHMAAFAPDGPLLATTSSDGTAVLWDLRASLLVAHPSSAVFAATFLPGGRGLATAGDDGALRLWNVTDRRQAAVLIGHTAPVRAVSASGDGRLLASAGDDGTARLWDVASRAPVATLTGHAGPVRAVAFSPDGRLLATGGDDGTARLWDVATHRLLATLTGHAGPVYAAAFSPDGETLATGGQDGTVRLWDAEGRRELGALGRPGAVRAIAWSPEGDLLASAGDDRAITLWDMVRQRRLATLVGHSAPVYAMAFSPNGHLLATAGADRTANLWRITRHREPATLTGHTGPIRAVAFDSTGSMLVTASEDDTIRLWDPSPERVTTWACRILGRPDRARWDQLLPDVPYQPACG</sequence>
<dbReference type="SMART" id="SM00530">
    <property type="entry name" value="HTH_XRE"/>
    <property type="match status" value="1"/>
</dbReference>
<dbReference type="InterPro" id="IPR010982">
    <property type="entry name" value="Lambda_DNA-bd_dom_sf"/>
</dbReference>
<dbReference type="Pfam" id="PF13560">
    <property type="entry name" value="HTH_31"/>
    <property type="match status" value="1"/>
</dbReference>
<feature type="repeat" description="WD" evidence="3">
    <location>
        <begin position="626"/>
        <end position="667"/>
    </location>
</feature>
<dbReference type="InterPro" id="IPR011044">
    <property type="entry name" value="Quino_amine_DH_bsu"/>
</dbReference>
<dbReference type="Gene3D" id="2.130.10.10">
    <property type="entry name" value="YVTN repeat-like/Quinoprotein amine dehydrogenase"/>
    <property type="match status" value="6"/>
</dbReference>
<dbReference type="EMBL" id="BJFL01000014">
    <property type="protein sequence ID" value="GDY31483.1"/>
    <property type="molecule type" value="Genomic_DNA"/>
</dbReference>
<evidence type="ECO:0000256" key="1">
    <source>
        <dbReference type="ARBA" id="ARBA00022574"/>
    </source>
</evidence>
<dbReference type="PANTHER" id="PTHR19879">
    <property type="entry name" value="TRANSCRIPTION INITIATION FACTOR TFIID"/>
    <property type="match status" value="1"/>
</dbReference>
<feature type="repeat" description="WD" evidence="3">
    <location>
        <begin position="836"/>
        <end position="877"/>
    </location>
</feature>
<dbReference type="AlphaFoldDB" id="A0A4D4JC95"/>
<dbReference type="Pfam" id="PF00400">
    <property type="entry name" value="WD40"/>
    <property type="match status" value="14"/>
</dbReference>
<dbReference type="InterPro" id="IPR015943">
    <property type="entry name" value="WD40/YVTN_repeat-like_dom_sf"/>
</dbReference>
<feature type="repeat" description="WD" evidence="3">
    <location>
        <begin position="959"/>
        <end position="1000"/>
    </location>
</feature>
<feature type="repeat" description="WD" evidence="3">
    <location>
        <begin position="1084"/>
        <end position="1125"/>
    </location>
</feature>
<dbReference type="InterPro" id="IPR001387">
    <property type="entry name" value="Cro/C1-type_HTH"/>
</dbReference>
<dbReference type="Pfam" id="PF20703">
    <property type="entry name" value="nSTAND1"/>
    <property type="match status" value="1"/>
</dbReference>
<evidence type="ECO:0000256" key="2">
    <source>
        <dbReference type="ARBA" id="ARBA00022737"/>
    </source>
</evidence>
<feature type="domain" description="HTH cro/C1-type" evidence="4">
    <location>
        <begin position="14"/>
        <end position="68"/>
    </location>
</feature>
<dbReference type="PROSITE" id="PS50082">
    <property type="entry name" value="WD_REPEATS_2"/>
    <property type="match status" value="14"/>
</dbReference>
<dbReference type="InterPro" id="IPR049052">
    <property type="entry name" value="nSTAND1"/>
</dbReference>
<feature type="repeat" description="WD" evidence="3">
    <location>
        <begin position="710"/>
        <end position="751"/>
    </location>
</feature>
<dbReference type="SUPFAM" id="SSF52540">
    <property type="entry name" value="P-loop containing nucleoside triphosphate hydrolases"/>
    <property type="match status" value="1"/>
</dbReference>
<keyword evidence="6" id="KW-1185">Reference proteome</keyword>
<dbReference type="InterPro" id="IPR001680">
    <property type="entry name" value="WD40_rpt"/>
</dbReference>
<keyword evidence="1 3" id="KW-0853">WD repeat</keyword>
<dbReference type="InterPro" id="IPR019775">
    <property type="entry name" value="WD40_repeat_CS"/>
</dbReference>
<feature type="repeat" description="WD" evidence="3">
    <location>
        <begin position="1168"/>
        <end position="1200"/>
    </location>
</feature>
<evidence type="ECO:0000256" key="3">
    <source>
        <dbReference type="PROSITE-ProRule" id="PRU00221"/>
    </source>
</evidence>
<dbReference type="CDD" id="cd00200">
    <property type="entry name" value="WD40"/>
    <property type="match status" value="3"/>
</dbReference>
<dbReference type="Gene3D" id="1.10.260.40">
    <property type="entry name" value="lambda repressor-like DNA-binding domains"/>
    <property type="match status" value="1"/>
</dbReference>
<dbReference type="RefSeq" id="WP_192909553.1">
    <property type="nucleotide sequence ID" value="NZ_BJFL01000014.1"/>
</dbReference>
<organism evidence="5 6">
    <name type="scientific">Gandjariella thermophila</name>
    <dbReference type="NCBI Taxonomy" id="1931992"/>
    <lineage>
        <taxon>Bacteria</taxon>
        <taxon>Bacillati</taxon>
        <taxon>Actinomycetota</taxon>
        <taxon>Actinomycetes</taxon>
        <taxon>Pseudonocardiales</taxon>
        <taxon>Pseudonocardiaceae</taxon>
        <taxon>Gandjariella</taxon>
    </lineage>
</organism>
<dbReference type="SUPFAM" id="SSF50998">
    <property type="entry name" value="Quinoprotein alcohol dehydrogenase-like"/>
    <property type="match status" value="1"/>
</dbReference>
<feature type="repeat" description="WD" evidence="3">
    <location>
        <begin position="1001"/>
        <end position="1042"/>
    </location>
</feature>
<keyword evidence="2" id="KW-0677">Repeat</keyword>
<comment type="caution">
    <text evidence="5">The sequence shown here is derived from an EMBL/GenBank/DDBJ whole genome shotgun (WGS) entry which is preliminary data.</text>
</comment>
<dbReference type="InterPro" id="IPR027417">
    <property type="entry name" value="P-loop_NTPase"/>
</dbReference>
<feature type="repeat" description="WD" evidence="3">
    <location>
        <begin position="878"/>
        <end position="919"/>
    </location>
</feature>
<protein>
    <recommendedName>
        <fullName evidence="4">HTH cro/C1-type domain-containing protein</fullName>
    </recommendedName>
</protein>
<dbReference type="SUPFAM" id="SSF82171">
    <property type="entry name" value="DPP6 N-terminal domain-like"/>
    <property type="match status" value="1"/>
</dbReference>
<dbReference type="CDD" id="cd00093">
    <property type="entry name" value="HTH_XRE"/>
    <property type="match status" value="1"/>
</dbReference>
<feature type="repeat" description="WD" evidence="3">
    <location>
        <begin position="752"/>
        <end position="793"/>
    </location>
</feature>
<name>A0A4D4JC95_9PSEU</name>
<dbReference type="InterPro" id="IPR011047">
    <property type="entry name" value="Quinoprotein_ADH-like_sf"/>
</dbReference>
<gene>
    <name evidence="5" type="ORF">GTS_31160</name>
</gene>
<feature type="repeat" description="WD" evidence="3">
    <location>
        <begin position="917"/>
        <end position="958"/>
    </location>
</feature>
<feature type="repeat" description="WD" evidence="3">
    <location>
        <begin position="1126"/>
        <end position="1167"/>
    </location>
</feature>
<dbReference type="SUPFAM" id="SSF47413">
    <property type="entry name" value="lambda repressor-like DNA-binding domains"/>
    <property type="match status" value="1"/>
</dbReference>
<feature type="repeat" description="WD" evidence="3">
    <location>
        <begin position="1043"/>
        <end position="1084"/>
    </location>
</feature>
<dbReference type="PROSITE" id="PS50943">
    <property type="entry name" value="HTH_CROC1"/>
    <property type="match status" value="1"/>
</dbReference>
<dbReference type="PRINTS" id="PR00320">
    <property type="entry name" value="GPROTEINBRPT"/>
</dbReference>
<evidence type="ECO:0000313" key="6">
    <source>
        <dbReference type="Proteomes" id="UP000298860"/>
    </source>
</evidence>
<dbReference type="PROSITE" id="PS50294">
    <property type="entry name" value="WD_REPEATS_REGION"/>
    <property type="match status" value="14"/>
</dbReference>
<dbReference type="PROSITE" id="PS00678">
    <property type="entry name" value="WD_REPEATS_1"/>
    <property type="match status" value="10"/>
</dbReference>
<dbReference type="GO" id="GO:0003677">
    <property type="term" value="F:DNA binding"/>
    <property type="evidence" value="ECO:0007669"/>
    <property type="project" value="InterPro"/>
</dbReference>
<proteinExistence type="predicted"/>
<evidence type="ECO:0000313" key="5">
    <source>
        <dbReference type="EMBL" id="GDY31483.1"/>
    </source>
</evidence>
<evidence type="ECO:0000259" key="4">
    <source>
        <dbReference type="PROSITE" id="PS50943"/>
    </source>
</evidence>
<dbReference type="InterPro" id="IPR020472">
    <property type="entry name" value="WD40_PAC1"/>
</dbReference>
<dbReference type="SUPFAM" id="SSF50969">
    <property type="entry name" value="YVTN repeat-like/Quinoprotein amine dehydrogenase"/>
    <property type="match status" value="1"/>
</dbReference>
<dbReference type="PANTHER" id="PTHR19879:SF9">
    <property type="entry name" value="TRANSCRIPTION INITIATION FACTOR TFIID SUBUNIT 5"/>
    <property type="match status" value="1"/>
</dbReference>
<feature type="repeat" description="WD" evidence="3">
    <location>
        <begin position="794"/>
        <end position="835"/>
    </location>
</feature>
<reference evidence="6" key="1">
    <citation type="submission" date="2019-04" db="EMBL/GenBank/DDBJ databases">
        <title>Draft genome sequence of Pseudonocardiaceae bacterium SL3-2-4.</title>
        <authorList>
            <person name="Ningsih F."/>
            <person name="Yokota A."/>
            <person name="Sakai Y."/>
            <person name="Nanatani K."/>
            <person name="Yabe S."/>
            <person name="Oetari A."/>
            <person name="Sjamsuridzal W."/>
        </authorList>
    </citation>
    <scope>NUCLEOTIDE SEQUENCE [LARGE SCALE GENOMIC DNA]</scope>
    <source>
        <strain evidence="6">SL3-2-4</strain>
    </source>
</reference>
<accession>A0A4D4JC95</accession>
<dbReference type="Proteomes" id="UP000298860">
    <property type="component" value="Unassembled WGS sequence"/>
</dbReference>
<feature type="repeat" description="WD" evidence="3">
    <location>
        <begin position="668"/>
        <end position="709"/>
    </location>
</feature>
<dbReference type="SMART" id="SM00320">
    <property type="entry name" value="WD40"/>
    <property type="match status" value="14"/>
</dbReference>